<keyword evidence="2" id="KW-1185">Reference proteome</keyword>
<dbReference type="RefSeq" id="WP_090964654.1">
    <property type="nucleotide sequence ID" value="NZ_FOVG01000003.1"/>
</dbReference>
<evidence type="ECO:0000313" key="2">
    <source>
        <dbReference type="Proteomes" id="UP000198968"/>
    </source>
</evidence>
<protein>
    <submittedName>
        <fullName evidence="1">Uncharacterized protein</fullName>
    </submittedName>
</protein>
<name>A0A1I5E6Z5_9GAMM</name>
<reference evidence="2" key="1">
    <citation type="submission" date="2016-10" db="EMBL/GenBank/DDBJ databases">
        <authorList>
            <person name="Varghese N."/>
            <person name="Submissions S."/>
        </authorList>
    </citation>
    <scope>NUCLEOTIDE SEQUENCE [LARGE SCALE GENOMIC DNA]</scope>
    <source>
        <strain evidence="2">OV426</strain>
    </source>
</reference>
<sequence>MHTDLTWKTLHRVINQTISDMLDEQQTIDVLSLRLRLQELAEQEEDEVMVLCYWQASKILMRLPTTVTASQLMIAARHAFRTPMDHELL</sequence>
<dbReference type="Proteomes" id="UP000198968">
    <property type="component" value="Unassembled WGS sequence"/>
</dbReference>
<dbReference type="AlphaFoldDB" id="A0A1I5E6Z5"/>
<dbReference type="EMBL" id="FOVG01000003">
    <property type="protein sequence ID" value="SFO07242.1"/>
    <property type="molecule type" value="Genomic_DNA"/>
</dbReference>
<evidence type="ECO:0000313" key="1">
    <source>
        <dbReference type="EMBL" id="SFO07242.1"/>
    </source>
</evidence>
<organism evidence="1 2">
    <name type="scientific">Candidatus Pantoea varia</name>
    <dbReference type="NCBI Taxonomy" id="1881036"/>
    <lineage>
        <taxon>Bacteria</taxon>
        <taxon>Pseudomonadati</taxon>
        <taxon>Pseudomonadota</taxon>
        <taxon>Gammaproteobacteria</taxon>
        <taxon>Enterobacterales</taxon>
        <taxon>Erwiniaceae</taxon>
        <taxon>Pantoea</taxon>
    </lineage>
</organism>
<proteinExistence type="predicted"/>
<dbReference type="OrthoDB" id="6555728at2"/>
<accession>A0A1I5E6Z5</accession>
<gene>
    <name evidence="1" type="ORF">SAMN05428971_2803</name>
</gene>